<organism evidence="1 2">
    <name type="scientific">Parascaris univalens</name>
    <name type="common">Nematode worm</name>
    <dbReference type="NCBI Taxonomy" id="6257"/>
    <lineage>
        <taxon>Eukaryota</taxon>
        <taxon>Metazoa</taxon>
        <taxon>Ecdysozoa</taxon>
        <taxon>Nematoda</taxon>
        <taxon>Chromadorea</taxon>
        <taxon>Rhabditida</taxon>
        <taxon>Spirurina</taxon>
        <taxon>Ascaridomorpha</taxon>
        <taxon>Ascaridoidea</taxon>
        <taxon>Ascarididae</taxon>
        <taxon>Parascaris</taxon>
    </lineage>
</organism>
<name>A0A915BQ92_PARUN</name>
<accession>A0A915BQ92</accession>
<protein>
    <submittedName>
        <fullName evidence="2">Histone H2B</fullName>
    </submittedName>
</protein>
<dbReference type="Proteomes" id="UP000887569">
    <property type="component" value="Unplaced"/>
</dbReference>
<sequence length="82" mass="9241">MTSSNGLQLKRVVLPITTSGRRYHLAKSRLRFVLSCLESWLSMPCLRERRPSLSTPARSNLMLALTPLSWHLSHSSKPNGPL</sequence>
<evidence type="ECO:0000313" key="2">
    <source>
        <dbReference type="WBParaSite" id="PgR052_g011_t02"/>
    </source>
</evidence>
<dbReference type="WBParaSite" id="PgR052_g011_t02">
    <property type="protein sequence ID" value="PgR052_g011_t02"/>
    <property type="gene ID" value="PgR052_g011"/>
</dbReference>
<evidence type="ECO:0000313" key="1">
    <source>
        <dbReference type="Proteomes" id="UP000887569"/>
    </source>
</evidence>
<keyword evidence="1" id="KW-1185">Reference proteome</keyword>
<dbReference type="AlphaFoldDB" id="A0A915BQ92"/>
<proteinExistence type="predicted"/>
<reference evidence="2" key="1">
    <citation type="submission" date="2022-11" db="UniProtKB">
        <authorList>
            <consortium name="WormBaseParasite"/>
        </authorList>
    </citation>
    <scope>IDENTIFICATION</scope>
</reference>